<organism evidence="7 8">
    <name type="scientific">Podospora aff. communis PSN243</name>
    <dbReference type="NCBI Taxonomy" id="3040156"/>
    <lineage>
        <taxon>Eukaryota</taxon>
        <taxon>Fungi</taxon>
        <taxon>Dikarya</taxon>
        <taxon>Ascomycota</taxon>
        <taxon>Pezizomycotina</taxon>
        <taxon>Sordariomycetes</taxon>
        <taxon>Sordariomycetidae</taxon>
        <taxon>Sordariales</taxon>
        <taxon>Podosporaceae</taxon>
        <taxon>Podospora</taxon>
    </lineage>
</organism>
<dbReference type="Pfam" id="PF00067">
    <property type="entry name" value="p450"/>
    <property type="match status" value="1"/>
</dbReference>
<dbReference type="InterPro" id="IPR001128">
    <property type="entry name" value="Cyt_P450"/>
</dbReference>
<proteinExistence type="inferred from homology"/>
<keyword evidence="8" id="KW-1185">Reference proteome</keyword>
<dbReference type="InterPro" id="IPR017972">
    <property type="entry name" value="Cyt_P450_CS"/>
</dbReference>
<evidence type="ECO:0000256" key="2">
    <source>
        <dbReference type="ARBA" id="ARBA00022617"/>
    </source>
</evidence>
<keyword evidence="6" id="KW-0560">Oxidoreductase</keyword>
<evidence type="ECO:0000256" key="6">
    <source>
        <dbReference type="RuleBase" id="RU000461"/>
    </source>
</evidence>
<name>A0AAV9GK21_9PEZI</name>
<reference evidence="7" key="1">
    <citation type="journal article" date="2023" name="Mol. Phylogenet. Evol.">
        <title>Genome-scale phylogeny and comparative genomics of the fungal order Sordariales.</title>
        <authorList>
            <person name="Hensen N."/>
            <person name="Bonometti L."/>
            <person name="Westerberg I."/>
            <person name="Brannstrom I.O."/>
            <person name="Guillou S."/>
            <person name="Cros-Aarteil S."/>
            <person name="Calhoun S."/>
            <person name="Haridas S."/>
            <person name="Kuo A."/>
            <person name="Mondo S."/>
            <person name="Pangilinan J."/>
            <person name="Riley R."/>
            <person name="LaButti K."/>
            <person name="Andreopoulos B."/>
            <person name="Lipzen A."/>
            <person name="Chen C."/>
            <person name="Yan M."/>
            <person name="Daum C."/>
            <person name="Ng V."/>
            <person name="Clum A."/>
            <person name="Steindorff A."/>
            <person name="Ohm R.A."/>
            <person name="Martin F."/>
            <person name="Silar P."/>
            <person name="Natvig D.O."/>
            <person name="Lalanne C."/>
            <person name="Gautier V."/>
            <person name="Ament-Velasquez S.L."/>
            <person name="Kruys A."/>
            <person name="Hutchinson M.I."/>
            <person name="Powell A.J."/>
            <person name="Barry K."/>
            <person name="Miller A.N."/>
            <person name="Grigoriev I.V."/>
            <person name="Debuchy R."/>
            <person name="Gladieux P."/>
            <person name="Hiltunen Thoren M."/>
            <person name="Johannesson H."/>
        </authorList>
    </citation>
    <scope>NUCLEOTIDE SEQUENCE</scope>
    <source>
        <strain evidence="7">PSN243</strain>
    </source>
</reference>
<dbReference type="Gene3D" id="1.10.630.10">
    <property type="entry name" value="Cytochrome P450"/>
    <property type="match status" value="1"/>
</dbReference>
<dbReference type="Proteomes" id="UP001321760">
    <property type="component" value="Unassembled WGS sequence"/>
</dbReference>
<evidence type="ECO:0000256" key="5">
    <source>
        <dbReference type="PIRSR" id="PIRSR602401-1"/>
    </source>
</evidence>
<dbReference type="EMBL" id="MU865950">
    <property type="protein sequence ID" value="KAK4447336.1"/>
    <property type="molecule type" value="Genomic_DNA"/>
</dbReference>
<keyword evidence="6" id="KW-0503">Monooxygenase</keyword>
<dbReference type="AlphaFoldDB" id="A0AAV9GK21"/>
<sequence length="523" mass="58561">MATHAMSITLTPLSTPVLLTGAVLALVLWMVSVIAYRLLLHPLASVPGPPLAAATRLYAFYHNIIKNGTFYLEIERLHKVYGPIVRIAPNEIHLVDPSHYDTIYAIGGKFYKDAVFYSGIGDEYSGFATVSNEDHRRRRAPLESFFSRRAVLELEALVRAKVDKLCRLVEAGLAQGEVMDLHAAFRGLSIDVITEYAFDDCWNQLDRDDLGQWFSDMGQNVGVSFWVAQQFPFLLKGMKALPLWAVRRLGPAMSDLLDCQERGRRIVQEIHGKVEKGVKPRRRTIFHNLLDPEVKIAGHQRPSVENMAEEAFAILIAASDTTGNAMTVAAYHVITNPRVYAKLMAELTEAFPVGDGLNNMSFAQLERLPYLTGVVKEGLRLSYGVIGRLPRVVPRGGATFNDFYFPEGTVVGMSSYLLHRNPDVFPNPTAFEPERWINPDPETSKALRTCLVPFSRGSRGCIGQNLAMCELYLTLGTLFRRVQNMAAEEVGELRYVDYFTAYHGEERQRLKVFASEGNKPKSS</sequence>
<evidence type="ECO:0000313" key="8">
    <source>
        <dbReference type="Proteomes" id="UP001321760"/>
    </source>
</evidence>
<evidence type="ECO:0000256" key="1">
    <source>
        <dbReference type="ARBA" id="ARBA00001971"/>
    </source>
</evidence>
<keyword evidence="2 5" id="KW-0349">Heme</keyword>
<comment type="similarity">
    <text evidence="6">Belongs to the cytochrome P450 family.</text>
</comment>
<dbReference type="InterPro" id="IPR036396">
    <property type="entry name" value="Cyt_P450_sf"/>
</dbReference>
<dbReference type="CDD" id="cd11062">
    <property type="entry name" value="CYP58-like"/>
    <property type="match status" value="1"/>
</dbReference>
<reference evidence="7" key="2">
    <citation type="submission" date="2023-05" db="EMBL/GenBank/DDBJ databases">
        <authorList>
            <consortium name="Lawrence Berkeley National Laboratory"/>
            <person name="Steindorff A."/>
            <person name="Hensen N."/>
            <person name="Bonometti L."/>
            <person name="Westerberg I."/>
            <person name="Brannstrom I.O."/>
            <person name="Guillou S."/>
            <person name="Cros-Aarteil S."/>
            <person name="Calhoun S."/>
            <person name="Haridas S."/>
            <person name="Kuo A."/>
            <person name="Mondo S."/>
            <person name="Pangilinan J."/>
            <person name="Riley R."/>
            <person name="Labutti K."/>
            <person name="Andreopoulos B."/>
            <person name="Lipzen A."/>
            <person name="Chen C."/>
            <person name="Yanf M."/>
            <person name="Daum C."/>
            <person name="Ng V."/>
            <person name="Clum A."/>
            <person name="Ohm R."/>
            <person name="Martin F."/>
            <person name="Silar P."/>
            <person name="Natvig D."/>
            <person name="Lalanne C."/>
            <person name="Gautier V."/>
            <person name="Ament-Velasquez S.L."/>
            <person name="Kruys A."/>
            <person name="Hutchinson M.I."/>
            <person name="Powell A.J."/>
            <person name="Barry K."/>
            <person name="Miller A.N."/>
            <person name="Grigoriev I.V."/>
            <person name="Debuchy R."/>
            <person name="Gladieux P."/>
            <person name="Thoren M.H."/>
            <person name="Johannesson H."/>
        </authorList>
    </citation>
    <scope>NUCLEOTIDE SEQUENCE</scope>
    <source>
        <strain evidence="7">PSN243</strain>
    </source>
</reference>
<dbReference type="InterPro" id="IPR050121">
    <property type="entry name" value="Cytochrome_P450_monoxygenase"/>
</dbReference>
<dbReference type="PRINTS" id="PR00463">
    <property type="entry name" value="EP450I"/>
</dbReference>
<comment type="cofactor">
    <cofactor evidence="1 5">
        <name>heme</name>
        <dbReference type="ChEBI" id="CHEBI:30413"/>
    </cofactor>
</comment>
<evidence type="ECO:0000256" key="4">
    <source>
        <dbReference type="ARBA" id="ARBA00023004"/>
    </source>
</evidence>
<protein>
    <submittedName>
        <fullName evidence="7">Cytochrome P450</fullName>
    </submittedName>
</protein>
<dbReference type="SUPFAM" id="SSF48264">
    <property type="entry name" value="Cytochrome P450"/>
    <property type="match status" value="1"/>
</dbReference>
<gene>
    <name evidence="7" type="ORF">QBC34DRAFT_467355</name>
</gene>
<keyword evidence="3 5" id="KW-0479">Metal-binding</keyword>
<dbReference type="PANTHER" id="PTHR24305">
    <property type="entry name" value="CYTOCHROME P450"/>
    <property type="match status" value="1"/>
</dbReference>
<dbReference type="GO" id="GO:0016705">
    <property type="term" value="F:oxidoreductase activity, acting on paired donors, with incorporation or reduction of molecular oxygen"/>
    <property type="evidence" value="ECO:0007669"/>
    <property type="project" value="InterPro"/>
</dbReference>
<evidence type="ECO:0000256" key="3">
    <source>
        <dbReference type="ARBA" id="ARBA00022723"/>
    </source>
</evidence>
<accession>A0AAV9GK21</accession>
<dbReference type="PRINTS" id="PR00385">
    <property type="entry name" value="P450"/>
</dbReference>
<keyword evidence="4 5" id="KW-0408">Iron</keyword>
<feature type="binding site" description="axial binding residue" evidence="5">
    <location>
        <position position="461"/>
    </location>
    <ligand>
        <name>heme</name>
        <dbReference type="ChEBI" id="CHEBI:30413"/>
    </ligand>
    <ligandPart>
        <name>Fe</name>
        <dbReference type="ChEBI" id="CHEBI:18248"/>
    </ligandPart>
</feature>
<dbReference type="PANTHER" id="PTHR24305:SF152">
    <property type="entry name" value="P450, PUTATIVE (EUROFUNG)-RELATED"/>
    <property type="match status" value="1"/>
</dbReference>
<dbReference type="InterPro" id="IPR002401">
    <property type="entry name" value="Cyt_P450_E_grp-I"/>
</dbReference>
<comment type="caution">
    <text evidence="7">The sequence shown here is derived from an EMBL/GenBank/DDBJ whole genome shotgun (WGS) entry which is preliminary data.</text>
</comment>
<dbReference type="GO" id="GO:0005506">
    <property type="term" value="F:iron ion binding"/>
    <property type="evidence" value="ECO:0007669"/>
    <property type="project" value="InterPro"/>
</dbReference>
<evidence type="ECO:0000313" key="7">
    <source>
        <dbReference type="EMBL" id="KAK4447336.1"/>
    </source>
</evidence>
<dbReference type="GO" id="GO:0020037">
    <property type="term" value="F:heme binding"/>
    <property type="evidence" value="ECO:0007669"/>
    <property type="project" value="InterPro"/>
</dbReference>
<dbReference type="PROSITE" id="PS00086">
    <property type="entry name" value="CYTOCHROME_P450"/>
    <property type="match status" value="1"/>
</dbReference>
<dbReference type="GO" id="GO:0004497">
    <property type="term" value="F:monooxygenase activity"/>
    <property type="evidence" value="ECO:0007669"/>
    <property type="project" value="UniProtKB-KW"/>
</dbReference>